<dbReference type="InterPro" id="IPR013830">
    <property type="entry name" value="SGNH_hydro"/>
</dbReference>
<evidence type="ECO:0000259" key="2">
    <source>
        <dbReference type="Pfam" id="PF13472"/>
    </source>
</evidence>
<sequence length="351" mass="35242">MADEIVPSPPRAKHPVRRVATVAAYTGGAIAASGVVTAGVLIGQAFLARITIPGAEAPPPRSDGEYGEGQPGAPLRLAVLGDSTAAGYGVATRAETTGALLASGVAAAARRPVRLYCPAVVGSTSAMLAPQVEATVERGVDLAVIMIGANDVTSNASTASAAHHLFDAVVALRGAGAQVVVATCPDLGTIQPIRPPLRWLARRWSRQLAAAQTVATVEAGGRTVSLGDLLGPEFAAAPALMFGADRFHPSAEGYRAAVAAVLPTTLAALGVPSPTGPAVAAPVSSLPQAAAAAAARAGTEVAGAEVDGQQRGALGRWAQLRRRVRLHPPAAREAGVPVRSVAEQAEPVESA</sequence>
<proteinExistence type="predicted"/>
<evidence type="ECO:0000256" key="1">
    <source>
        <dbReference type="SAM" id="MobiDB-lite"/>
    </source>
</evidence>
<keyword evidence="3" id="KW-0378">Hydrolase</keyword>
<reference evidence="3 4" key="1">
    <citation type="journal article" date="2019" name="Int. J. Syst. Evol. Microbiol.">
        <title>The Global Catalogue of Microorganisms (GCM) 10K type strain sequencing project: providing services to taxonomists for standard genome sequencing and annotation.</title>
        <authorList>
            <consortium name="The Broad Institute Genomics Platform"/>
            <consortium name="The Broad Institute Genome Sequencing Center for Infectious Disease"/>
            <person name="Wu L."/>
            <person name="Ma J."/>
        </authorList>
    </citation>
    <scope>NUCLEOTIDE SEQUENCE [LARGE SCALE GENOMIC DNA]</scope>
    <source>
        <strain evidence="3 4">JCM 13249</strain>
    </source>
</reference>
<dbReference type="PANTHER" id="PTHR30383:SF5">
    <property type="entry name" value="SGNH HYDROLASE-TYPE ESTERASE DOMAIN-CONTAINING PROTEIN"/>
    <property type="match status" value="1"/>
</dbReference>
<dbReference type="Proteomes" id="UP001500655">
    <property type="component" value="Unassembled WGS sequence"/>
</dbReference>
<organism evidence="3 4">
    <name type="scientific">Luedemannella helvata</name>
    <dbReference type="NCBI Taxonomy" id="349315"/>
    <lineage>
        <taxon>Bacteria</taxon>
        <taxon>Bacillati</taxon>
        <taxon>Actinomycetota</taxon>
        <taxon>Actinomycetes</taxon>
        <taxon>Micromonosporales</taxon>
        <taxon>Micromonosporaceae</taxon>
        <taxon>Luedemannella</taxon>
    </lineage>
</organism>
<dbReference type="InterPro" id="IPR036514">
    <property type="entry name" value="SGNH_hydro_sf"/>
</dbReference>
<comment type="caution">
    <text evidence="3">The sequence shown here is derived from an EMBL/GenBank/DDBJ whole genome shotgun (WGS) entry which is preliminary data.</text>
</comment>
<dbReference type="EMBL" id="BAAALS010000006">
    <property type="protein sequence ID" value="GAA1746176.1"/>
    <property type="molecule type" value="Genomic_DNA"/>
</dbReference>
<name>A0ABN2K156_9ACTN</name>
<feature type="region of interest" description="Disordered" evidence="1">
    <location>
        <begin position="331"/>
        <end position="351"/>
    </location>
</feature>
<protein>
    <submittedName>
        <fullName evidence="3">SGNH/GDSL hydrolase family protein</fullName>
    </submittedName>
</protein>
<dbReference type="GO" id="GO:0016787">
    <property type="term" value="F:hydrolase activity"/>
    <property type="evidence" value="ECO:0007669"/>
    <property type="project" value="UniProtKB-KW"/>
</dbReference>
<evidence type="ECO:0000313" key="4">
    <source>
        <dbReference type="Proteomes" id="UP001500655"/>
    </source>
</evidence>
<gene>
    <name evidence="3" type="ORF">GCM10009681_16570</name>
</gene>
<dbReference type="CDD" id="cd01836">
    <property type="entry name" value="FeeA_FeeB_like"/>
    <property type="match status" value="1"/>
</dbReference>
<dbReference type="Gene3D" id="3.40.50.1110">
    <property type="entry name" value="SGNH hydrolase"/>
    <property type="match status" value="1"/>
</dbReference>
<dbReference type="SUPFAM" id="SSF52266">
    <property type="entry name" value="SGNH hydrolase"/>
    <property type="match status" value="1"/>
</dbReference>
<dbReference type="Pfam" id="PF13472">
    <property type="entry name" value="Lipase_GDSL_2"/>
    <property type="match status" value="1"/>
</dbReference>
<dbReference type="PANTHER" id="PTHR30383">
    <property type="entry name" value="THIOESTERASE 1/PROTEASE 1/LYSOPHOSPHOLIPASE L1"/>
    <property type="match status" value="1"/>
</dbReference>
<evidence type="ECO:0000313" key="3">
    <source>
        <dbReference type="EMBL" id="GAA1746176.1"/>
    </source>
</evidence>
<dbReference type="InterPro" id="IPR051532">
    <property type="entry name" value="Ester_Hydrolysis_Enzymes"/>
</dbReference>
<accession>A0ABN2K156</accession>
<feature type="domain" description="SGNH hydrolase-type esterase" evidence="2">
    <location>
        <begin position="79"/>
        <end position="256"/>
    </location>
</feature>
<keyword evidence="4" id="KW-1185">Reference proteome</keyword>